<evidence type="ECO:0000313" key="2">
    <source>
        <dbReference type="EMBL" id="ERH20522.1"/>
    </source>
</evidence>
<sequence length="104" mass="11331">MNVGELSCFAGAVVGAALAGAAKPARRRATREMRATVFIGELLSKRGVNARFILPFLQFGTTAFFGWLRLIRFSTKLLKWKAVSVLGSVQVGDEERPLPAVLRP</sequence>
<keyword evidence="1" id="KW-0812">Transmembrane</keyword>
<dbReference type="Proteomes" id="UP000016498">
    <property type="component" value="Unassembled WGS sequence"/>
</dbReference>
<feature type="transmembrane region" description="Helical" evidence="1">
    <location>
        <begin position="52"/>
        <end position="71"/>
    </location>
</feature>
<keyword evidence="1" id="KW-0472">Membrane</keyword>
<gene>
    <name evidence="2" type="ORF">HMPREF1549_01173</name>
</gene>
<evidence type="ECO:0000313" key="3">
    <source>
        <dbReference type="Proteomes" id="UP000016498"/>
    </source>
</evidence>
<organism evidence="2 3">
    <name type="scientific">Actinomyces johnsonii F0510</name>
    <dbReference type="NCBI Taxonomy" id="1227262"/>
    <lineage>
        <taxon>Bacteria</taxon>
        <taxon>Bacillati</taxon>
        <taxon>Actinomycetota</taxon>
        <taxon>Actinomycetes</taxon>
        <taxon>Actinomycetales</taxon>
        <taxon>Actinomycetaceae</taxon>
        <taxon>Actinomyces</taxon>
    </lineage>
</organism>
<comment type="caution">
    <text evidence="2">The sequence shown here is derived from an EMBL/GenBank/DDBJ whole genome shotgun (WGS) entry which is preliminary data.</text>
</comment>
<accession>U1RQ11</accession>
<keyword evidence="1" id="KW-1133">Transmembrane helix</keyword>
<evidence type="ECO:0000256" key="1">
    <source>
        <dbReference type="SAM" id="Phobius"/>
    </source>
</evidence>
<name>U1RQ11_9ACTO</name>
<proteinExistence type="predicted"/>
<dbReference type="EMBL" id="AWSD01000107">
    <property type="protein sequence ID" value="ERH20522.1"/>
    <property type="molecule type" value="Genomic_DNA"/>
</dbReference>
<dbReference type="HOGENOM" id="CLU_2244175_0_0_11"/>
<dbReference type="AlphaFoldDB" id="U1RQ11"/>
<reference evidence="2 3" key="1">
    <citation type="submission" date="2013-06" db="EMBL/GenBank/DDBJ databases">
        <authorList>
            <person name="Weinstock G."/>
            <person name="Sodergren E."/>
            <person name="Lobos E.A."/>
            <person name="Fulton L."/>
            <person name="Fulton R."/>
            <person name="Courtney L."/>
            <person name="Fronick C."/>
            <person name="O'Laughlin M."/>
            <person name="Godfrey J."/>
            <person name="Wilson R.M."/>
            <person name="Miner T."/>
            <person name="Farmer C."/>
            <person name="Delehaunty K."/>
            <person name="Cordes M."/>
            <person name="Minx P."/>
            <person name="Tomlinson C."/>
            <person name="Chen J."/>
            <person name="Wollam A."/>
            <person name="Pepin K.H."/>
            <person name="Bhonagiri V."/>
            <person name="Zhang X."/>
            <person name="Warren W."/>
            <person name="Mitreva M."/>
            <person name="Mardis E.R."/>
            <person name="Wilson R.K."/>
        </authorList>
    </citation>
    <scope>NUCLEOTIDE SEQUENCE [LARGE SCALE GENOMIC DNA]</scope>
    <source>
        <strain evidence="2 3">F0510</strain>
    </source>
</reference>
<protein>
    <submittedName>
        <fullName evidence="2">Uncharacterized protein</fullName>
    </submittedName>
</protein>